<evidence type="ECO:0000313" key="2">
    <source>
        <dbReference type="WBParaSite" id="ALUE_0000383501-mRNA-1"/>
    </source>
</evidence>
<organism evidence="1 2">
    <name type="scientific">Ascaris lumbricoides</name>
    <name type="common">Giant roundworm</name>
    <dbReference type="NCBI Taxonomy" id="6252"/>
    <lineage>
        <taxon>Eukaryota</taxon>
        <taxon>Metazoa</taxon>
        <taxon>Ecdysozoa</taxon>
        <taxon>Nematoda</taxon>
        <taxon>Chromadorea</taxon>
        <taxon>Rhabditida</taxon>
        <taxon>Spirurina</taxon>
        <taxon>Ascaridomorpha</taxon>
        <taxon>Ascaridoidea</taxon>
        <taxon>Ascarididae</taxon>
        <taxon>Ascaris</taxon>
    </lineage>
</organism>
<proteinExistence type="predicted"/>
<dbReference type="WBParaSite" id="ALUE_0000383501-mRNA-1">
    <property type="protein sequence ID" value="ALUE_0000383501-mRNA-1"/>
    <property type="gene ID" value="ALUE_0000383501"/>
</dbReference>
<dbReference type="Proteomes" id="UP000036681">
    <property type="component" value="Unplaced"/>
</dbReference>
<protein>
    <submittedName>
        <fullName evidence="2">Uncharacterized protein</fullName>
    </submittedName>
</protein>
<keyword evidence="1" id="KW-1185">Reference proteome</keyword>
<accession>A0A0M3HPJ6</accession>
<dbReference type="AlphaFoldDB" id="A0A0M3HPJ6"/>
<sequence>MPSASGPLSRLLCSCYNPKGNATGATPEGELALGEPLDDEEYGKPLTLQMHHTHSPVLQQCPPLATLESPLAEPLHRLLQKVCLSTL</sequence>
<evidence type="ECO:0000313" key="1">
    <source>
        <dbReference type="Proteomes" id="UP000036681"/>
    </source>
</evidence>
<name>A0A0M3HPJ6_ASCLU</name>
<reference evidence="2" key="1">
    <citation type="submission" date="2017-02" db="UniProtKB">
        <authorList>
            <consortium name="WormBaseParasite"/>
        </authorList>
    </citation>
    <scope>IDENTIFICATION</scope>
</reference>